<dbReference type="GO" id="GO:0033897">
    <property type="term" value="F:ribonuclease T2 activity"/>
    <property type="evidence" value="ECO:0007669"/>
    <property type="project" value="InterPro"/>
</dbReference>
<dbReference type="GO" id="GO:0005840">
    <property type="term" value="C:ribosome"/>
    <property type="evidence" value="ECO:0007669"/>
    <property type="project" value="UniProtKB-KW"/>
</dbReference>
<evidence type="ECO:0000256" key="5">
    <source>
        <dbReference type="ARBA" id="ARBA00022980"/>
    </source>
</evidence>
<proteinExistence type="inferred from homology"/>
<dbReference type="SUPFAM" id="SSF55895">
    <property type="entry name" value="Ribonuclease Rh-like"/>
    <property type="match status" value="1"/>
</dbReference>
<feature type="domain" description="Large ribosomal subunit protein eL40" evidence="9">
    <location>
        <begin position="133"/>
        <end position="156"/>
    </location>
</feature>
<organism evidence="10 11">
    <name type="scientific">Citrus x changshan-huyou</name>
    <dbReference type="NCBI Taxonomy" id="2935761"/>
    <lineage>
        <taxon>Eukaryota</taxon>
        <taxon>Viridiplantae</taxon>
        <taxon>Streptophyta</taxon>
        <taxon>Embryophyta</taxon>
        <taxon>Tracheophyta</taxon>
        <taxon>Spermatophyta</taxon>
        <taxon>Magnoliopsida</taxon>
        <taxon>eudicotyledons</taxon>
        <taxon>Gunneridae</taxon>
        <taxon>Pentapetalae</taxon>
        <taxon>rosids</taxon>
        <taxon>malvids</taxon>
        <taxon>Sapindales</taxon>
        <taxon>Rutaceae</taxon>
        <taxon>Aurantioideae</taxon>
        <taxon>Citrus</taxon>
    </lineage>
</organism>
<dbReference type="GO" id="GO:0006412">
    <property type="term" value="P:translation"/>
    <property type="evidence" value="ECO:0007669"/>
    <property type="project" value="InterPro"/>
</dbReference>
<name>A0AAP0QSW5_9ROSI</name>
<keyword evidence="5" id="KW-0689">Ribosomal protein</keyword>
<evidence type="ECO:0000256" key="2">
    <source>
        <dbReference type="ARBA" id="ARBA00022722"/>
    </source>
</evidence>
<keyword evidence="6" id="KW-0456">Lyase</keyword>
<dbReference type="GO" id="GO:0005576">
    <property type="term" value="C:extracellular region"/>
    <property type="evidence" value="ECO:0007669"/>
    <property type="project" value="TreeGrafter"/>
</dbReference>
<dbReference type="Gene3D" id="3.90.730.10">
    <property type="entry name" value="Ribonuclease T2-like"/>
    <property type="match status" value="1"/>
</dbReference>
<evidence type="ECO:0000256" key="4">
    <source>
        <dbReference type="ARBA" id="ARBA00022801"/>
    </source>
</evidence>
<dbReference type="InterPro" id="IPR001975">
    <property type="entry name" value="Ribosomal_eL40_dom"/>
</dbReference>
<evidence type="ECO:0000313" key="10">
    <source>
        <dbReference type="EMBL" id="KAK9213795.1"/>
    </source>
</evidence>
<evidence type="ECO:0000256" key="7">
    <source>
        <dbReference type="ARBA" id="ARBA00023274"/>
    </source>
</evidence>
<keyword evidence="2" id="KW-0540">Nuclease</keyword>
<evidence type="ECO:0000313" key="11">
    <source>
        <dbReference type="Proteomes" id="UP001428341"/>
    </source>
</evidence>
<keyword evidence="3" id="KW-0255">Endonuclease</keyword>
<dbReference type="GO" id="GO:0016787">
    <property type="term" value="F:hydrolase activity"/>
    <property type="evidence" value="ECO:0007669"/>
    <property type="project" value="UniProtKB-KW"/>
</dbReference>
<keyword evidence="4" id="KW-0378">Hydrolase</keyword>
<dbReference type="PANTHER" id="PTHR11240:SF75">
    <property type="entry name" value="RIBONUCLEASE 3"/>
    <property type="match status" value="1"/>
</dbReference>
<gene>
    <name evidence="10" type="ORF">WN944_005780</name>
</gene>
<dbReference type="Proteomes" id="UP001428341">
    <property type="component" value="Unassembled WGS sequence"/>
</dbReference>
<reference evidence="10 11" key="1">
    <citation type="submission" date="2024-05" db="EMBL/GenBank/DDBJ databases">
        <title>Haplotype-resolved chromosome-level genome assembly of Huyou (Citrus changshanensis).</title>
        <authorList>
            <person name="Miao C."/>
            <person name="Chen W."/>
            <person name="Wu Y."/>
            <person name="Wang L."/>
            <person name="Zhao S."/>
            <person name="Grierson D."/>
            <person name="Xu C."/>
            <person name="Chen K."/>
        </authorList>
    </citation>
    <scope>NUCLEOTIDE SEQUENCE [LARGE SCALE GENOMIC DNA]</scope>
    <source>
        <strain evidence="10">01-14</strain>
        <tissue evidence="10">Leaf</tissue>
    </source>
</reference>
<dbReference type="PANTHER" id="PTHR11240">
    <property type="entry name" value="RIBONUCLEASE T2"/>
    <property type="match status" value="1"/>
</dbReference>
<dbReference type="InterPro" id="IPR001568">
    <property type="entry name" value="RNase_T2-like"/>
</dbReference>
<accession>A0AAP0QSW5</accession>
<dbReference type="InterPro" id="IPR038587">
    <property type="entry name" value="Ribosomal_eL40_sf"/>
</dbReference>
<dbReference type="GO" id="GO:0003735">
    <property type="term" value="F:structural constituent of ribosome"/>
    <property type="evidence" value="ECO:0007669"/>
    <property type="project" value="InterPro"/>
</dbReference>
<keyword evidence="7" id="KW-0687">Ribonucleoprotein</keyword>
<protein>
    <recommendedName>
        <fullName evidence="9">Large ribosomal subunit protein eL40 domain-containing protein</fullName>
    </recommendedName>
</protein>
<evidence type="ECO:0000256" key="3">
    <source>
        <dbReference type="ARBA" id="ARBA00022759"/>
    </source>
</evidence>
<keyword evidence="11" id="KW-1185">Reference proteome</keyword>
<dbReference type="EMBL" id="JBCGBO010000003">
    <property type="protein sequence ID" value="KAK9213795.1"/>
    <property type="molecule type" value="Genomic_DNA"/>
</dbReference>
<comment type="caution">
    <text evidence="10">The sequence shown here is derived from an EMBL/GenBank/DDBJ whole genome shotgun (WGS) entry which is preliminary data.</text>
</comment>
<comment type="similarity">
    <text evidence="1 8">Belongs to the RNase T2 family.</text>
</comment>
<dbReference type="Pfam" id="PF00445">
    <property type="entry name" value="Ribonuclease_T2"/>
    <property type="match status" value="1"/>
</dbReference>
<evidence type="ECO:0000259" key="9">
    <source>
        <dbReference type="Pfam" id="PF01020"/>
    </source>
</evidence>
<evidence type="ECO:0000256" key="6">
    <source>
        <dbReference type="ARBA" id="ARBA00023239"/>
    </source>
</evidence>
<dbReference type="GO" id="GO:1990904">
    <property type="term" value="C:ribonucleoprotein complex"/>
    <property type="evidence" value="ECO:0007669"/>
    <property type="project" value="UniProtKB-KW"/>
</dbReference>
<dbReference type="InterPro" id="IPR036430">
    <property type="entry name" value="RNase_T2-like_sf"/>
</dbReference>
<dbReference type="GO" id="GO:0003723">
    <property type="term" value="F:RNA binding"/>
    <property type="evidence" value="ECO:0007669"/>
    <property type="project" value="InterPro"/>
</dbReference>
<evidence type="ECO:0000256" key="1">
    <source>
        <dbReference type="ARBA" id="ARBA00007469"/>
    </source>
</evidence>
<sequence length="185" mass="21648">MQYYWPGPTKKDLNLWKDQWFAHGSDSPLVPLDYFQMTIQLRKLVDLVKALRDVGIVPRYKGFTHHESTYRQGIMKITGHNNTILKCYSSKRGHLLSEVMLCVDADARNFIDCNPEEFQQQNCGPDILFSKGKTMAVNYRKKKCGHNNHLRPKKKIKSTTCLSPDVRLRKDIPVIRYICLFFKRI</sequence>
<evidence type="ECO:0000256" key="8">
    <source>
        <dbReference type="RuleBase" id="RU004328"/>
    </source>
</evidence>
<dbReference type="AlphaFoldDB" id="A0AAP0QSW5"/>
<dbReference type="Gene3D" id="4.10.1060.50">
    <property type="match status" value="1"/>
</dbReference>
<dbReference type="Pfam" id="PF01020">
    <property type="entry name" value="Ribosomal_L40e"/>
    <property type="match status" value="1"/>
</dbReference>
<dbReference type="GO" id="GO:0006401">
    <property type="term" value="P:RNA catabolic process"/>
    <property type="evidence" value="ECO:0007669"/>
    <property type="project" value="TreeGrafter"/>
</dbReference>